<evidence type="ECO:0000313" key="1">
    <source>
        <dbReference type="EMBL" id="OGY42795.1"/>
    </source>
</evidence>
<accession>A0A1G1XRU3</accession>
<sequence>MEEFRCILTNQEALELMNRAKTIFSYHAIDEYTGIKRIRQKNFTEIIEQDYPTEVTGKIARIGMKIELAGIKIPTYLELKITDQQFSRWEIEFEGEAPEQYKNRESIRGWQILIDQNK</sequence>
<dbReference type="EMBL" id="MHIA01000006">
    <property type="protein sequence ID" value="OGY42795.1"/>
    <property type="molecule type" value="Genomic_DNA"/>
</dbReference>
<comment type="caution">
    <text evidence="1">The sequence shown here is derived from an EMBL/GenBank/DDBJ whole genome shotgun (WGS) entry which is preliminary data.</text>
</comment>
<gene>
    <name evidence="1" type="ORF">A2Y67_03645</name>
</gene>
<reference evidence="1 2" key="1">
    <citation type="journal article" date="2016" name="Nat. Commun.">
        <title>Thousands of microbial genomes shed light on interconnected biogeochemical processes in an aquifer system.</title>
        <authorList>
            <person name="Anantharaman K."/>
            <person name="Brown C.T."/>
            <person name="Hug L.A."/>
            <person name="Sharon I."/>
            <person name="Castelle C.J."/>
            <person name="Probst A.J."/>
            <person name="Thomas B.C."/>
            <person name="Singh A."/>
            <person name="Wilkins M.J."/>
            <person name="Karaoz U."/>
            <person name="Brodie E.L."/>
            <person name="Williams K.H."/>
            <person name="Hubbard S.S."/>
            <person name="Banfield J.F."/>
        </authorList>
    </citation>
    <scope>NUCLEOTIDE SEQUENCE [LARGE SCALE GENOMIC DNA]</scope>
</reference>
<name>A0A1G1XRU3_9BACT</name>
<proteinExistence type="predicted"/>
<dbReference type="Proteomes" id="UP000176260">
    <property type="component" value="Unassembled WGS sequence"/>
</dbReference>
<evidence type="ECO:0000313" key="2">
    <source>
        <dbReference type="Proteomes" id="UP000176260"/>
    </source>
</evidence>
<organism evidence="1 2">
    <name type="scientific">Candidatus Buchananbacteria bacterium RBG_13_39_9</name>
    <dbReference type="NCBI Taxonomy" id="1797531"/>
    <lineage>
        <taxon>Bacteria</taxon>
        <taxon>Candidatus Buchananiibacteriota</taxon>
    </lineage>
</organism>
<protein>
    <submittedName>
        <fullName evidence="1">Uncharacterized protein</fullName>
    </submittedName>
</protein>
<dbReference type="AlphaFoldDB" id="A0A1G1XRU3"/>